<accession>A0A0F9BUS4</accession>
<dbReference type="AlphaFoldDB" id="A0A0F9BUS4"/>
<dbReference type="EMBL" id="LAZR01036151">
    <property type="protein sequence ID" value="KKL25614.1"/>
    <property type="molecule type" value="Genomic_DNA"/>
</dbReference>
<protein>
    <submittedName>
        <fullName evidence="2">Uncharacterized protein</fullName>
    </submittedName>
</protein>
<evidence type="ECO:0000313" key="2">
    <source>
        <dbReference type="EMBL" id="KKL25614.1"/>
    </source>
</evidence>
<name>A0A0F9BUS4_9ZZZZ</name>
<evidence type="ECO:0000256" key="1">
    <source>
        <dbReference type="SAM" id="MobiDB-lite"/>
    </source>
</evidence>
<proteinExistence type="predicted"/>
<organism evidence="2">
    <name type="scientific">marine sediment metagenome</name>
    <dbReference type="NCBI Taxonomy" id="412755"/>
    <lineage>
        <taxon>unclassified sequences</taxon>
        <taxon>metagenomes</taxon>
        <taxon>ecological metagenomes</taxon>
    </lineage>
</organism>
<feature type="region of interest" description="Disordered" evidence="1">
    <location>
        <begin position="208"/>
        <end position="239"/>
    </location>
</feature>
<feature type="region of interest" description="Disordered" evidence="1">
    <location>
        <begin position="169"/>
        <end position="195"/>
    </location>
</feature>
<reference evidence="2" key="1">
    <citation type="journal article" date="2015" name="Nature">
        <title>Complex archaea that bridge the gap between prokaryotes and eukaryotes.</title>
        <authorList>
            <person name="Spang A."/>
            <person name="Saw J.H."/>
            <person name="Jorgensen S.L."/>
            <person name="Zaremba-Niedzwiedzka K."/>
            <person name="Martijn J."/>
            <person name="Lind A.E."/>
            <person name="van Eijk R."/>
            <person name="Schleper C."/>
            <person name="Guy L."/>
            <person name="Ettema T.J."/>
        </authorList>
    </citation>
    <scope>NUCLEOTIDE SEQUENCE</scope>
</reference>
<comment type="caution">
    <text evidence="2">The sequence shown here is derived from an EMBL/GenBank/DDBJ whole genome shotgun (WGS) entry which is preliminary data.</text>
</comment>
<sequence>MPGVLQKIPKIHPQLIPPQGAVQRGTTPDGKQLWYMEIPMSRSVKDILPGTKTRENPEGEQRYRMNPAGEKVYKLYVSERYIWKRLFFLESEGNGNVAMVPYVPQTDAQIAATERARKVAAMKDSMAEAFVDAGVLPENLVATLRAGQVQVPVEVEEPETVGPAVEVTEEEVVAEEPKAKPEAEKPPASEDSITYPHMYGPGWWRLSNGERVRGDRKKAERAEKDVLKARAAAKETPDY</sequence>
<gene>
    <name evidence="2" type="ORF">LCGC14_2403530</name>
</gene>
<feature type="compositionally biased region" description="Basic and acidic residues" evidence="1">
    <location>
        <begin position="175"/>
        <end position="188"/>
    </location>
</feature>